<dbReference type="AlphaFoldDB" id="A0A0F4ZBV7"/>
<gene>
    <name evidence="2" type="ORF">TD95_004849</name>
</gene>
<feature type="transmembrane region" description="Helical" evidence="1">
    <location>
        <begin position="6"/>
        <end position="26"/>
    </location>
</feature>
<keyword evidence="3" id="KW-1185">Reference proteome</keyword>
<evidence type="ECO:0000313" key="2">
    <source>
        <dbReference type="EMBL" id="KKA28012.1"/>
    </source>
</evidence>
<reference evidence="2 3" key="1">
    <citation type="submission" date="2015-03" db="EMBL/GenBank/DDBJ databases">
        <authorList>
            <person name="Radwan O."/>
            <person name="Al-Naeli F.A."/>
            <person name="Rendon G.A."/>
            <person name="Fields C."/>
        </authorList>
    </citation>
    <scope>NUCLEOTIDE SEQUENCE [LARGE SCALE GENOMIC DNA]</scope>
    <source>
        <strain evidence="2">CR-DP1</strain>
    </source>
</reference>
<keyword evidence="1" id="KW-0472">Membrane</keyword>
<dbReference type="OrthoDB" id="4083871at2759"/>
<accession>A0A0F4ZBV7</accession>
<organism evidence="2 3">
    <name type="scientific">Thielaviopsis punctulata</name>
    <dbReference type="NCBI Taxonomy" id="72032"/>
    <lineage>
        <taxon>Eukaryota</taxon>
        <taxon>Fungi</taxon>
        <taxon>Dikarya</taxon>
        <taxon>Ascomycota</taxon>
        <taxon>Pezizomycotina</taxon>
        <taxon>Sordariomycetes</taxon>
        <taxon>Hypocreomycetidae</taxon>
        <taxon>Microascales</taxon>
        <taxon>Ceratocystidaceae</taxon>
        <taxon>Thielaviopsis</taxon>
    </lineage>
</organism>
<dbReference type="PANTHER" id="PTHR42077">
    <property type="entry name" value="YALI0F30239P"/>
    <property type="match status" value="1"/>
</dbReference>
<dbReference type="PANTHER" id="PTHR42077:SF1">
    <property type="entry name" value="YALI0F30239P"/>
    <property type="match status" value="1"/>
</dbReference>
<keyword evidence="1" id="KW-0812">Transmembrane</keyword>
<evidence type="ECO:0000256" key="1">
    <source>
        <dbReference type="SAM" id="Phobius"/>
    </source>
</evidence>
<proteinExistence type="predicted"/>
<dbReference type="EMBL" id="LAEV01001460">
    <property type="protein sequence ID" value="KKA28012.1"/>
    <property type="molecule type" value="Genomic_DNA"/>
</dbReference>
<protein>
    <submittedName>
        <fullName evidence="2">Uncharacterized protein</fullName>
    </submittedName>
</protein>
<sequence>MATTIAQIIPLLFVLGITSAIGWVLYQTYLTYMGVKAATKTKMSKKHLDFSRDGLKVGVKDVNSEKYVDGTQKWVVKAWNLSGHGIKDK</sequence>
<keyword evidence="1" id="KW-1133">Transmembrane helix</keyword>
<dbReference type="Proteomes" id="UP000033483">
    <property type="component" value="Unassembled WGS sequence"/>
</dbReference>
<comment type="caution">
    <text evidence="2">The sequence shown here is derived from an EMBL/GenBank/DDBJ whole genome shotgun (WGS) entry which is preliminary data.</text>
</comment>
<name>A0A0F4ZBV7_9PEZI</name>
<evidence type="ECO:0000313" key="3">
    <source>
        <dbReference type="Proteomes" id="UP000033483"/>
    </source>
</evidence>